<sequence>MSTGETSSALSRMRALSLPITVTALMTAALLLLSMGTSLAAWMVSRSGTGAIQTGTLSFQLTDVSGTNASLAEPTSTDSPHYAFEWLTLNSRDMLPGSKSVALMRVANTGSTPLSLSFTGAVSPAGTAPQNDFVNALSLAALAVPTASCMKTQLTADVTQPLSAVTPASPLPVILPAEALQPGESTYLCVGLLLSATVPNSAQGQASDITIQARADQER</sequence>
<keyword evidence="2" id="KW-1185">Reference proteome</keyword>
<dbReference type="Proteomes" id="UP000318331">
    <property type="component" value="Unassembled WGS sequence"/>
</dbReference>
<organism evidence="1 2">
    <name type="scientific">Klugiella xanthotipulae</name>
    <dbReference type="NCBI Taxonomy" id="244735"/>
    <lineage>
        <taxon>Bacteria</taxon>
        <taxon>Bacillati</taxon>
        <taxon>Actinomycetota</taxon>
        <taxon>Actinomycetes</taxon>
        <taxon>Micrococcales</taxon>
        <taxon>Microbacteriaceae</taxon>
        <taxon>Klugiella</taxon>
    </lineage>
</organism>
<dbReference type="AlphaFoldDB" id="A0A543I5V0"/>
<evidence type="ECO:0000313" key="1">
    <source>
        <dbReference type="EMBL" id="TQM65949.1"/>
    </source>
</evidence>
<protein>
    <submittedName>
        <fullName evidence="1">Uncharacterized protein</fullName>
    </submittedName>
</protein>
<proteinExistence type="predicted"/>
<accession>A0A543I5V0</accession>
<evidence type="ECO:0000313" key="2">
    <source>
        <dbReference type="Proteomes" id="UP000318331"/>
    </source>
</evidence>
<dbReference type="EMBL" id="VFPN01000001">
    <property type="protein sequence ID" value="TQM65949.1"/>
    <property type="molecule type" value="Genomic_DNA"/>
</dbReference>
<comment type="caution">
    <text evidence="1">The sequence shown here is derived from an EMBL/GenBank/DDBJ whole genome shotgun (WGS) entry which is preliminary data.</text>
</comment>
<dbReference type="RefSeq" id="WP_141915945.1">
    <property type="nucleotide sequence ID" value="NZ_BAAAYS010000026.1"/>
</dbReference>
<reference evidence="1 2" key="1">
    <citation type="submission" date="2019-06" db="EMBL/GenBank/DDBJ databases">
        <title>Sequencing the genomes of 1000 actinobacteria strains.</title>
        <authorList>
            <person name="Klenk H.-P."/>
        </authorList>
    </citation>
    <scope>NUCLEOTIDE SEQUENCE [LARGE SCALE GENOMIC DNA]</scope>
    <source>
        <strain evidence="1 2">DSM 18031</strain>
    </source>
</reference>
<gene>
    <name evidence="1" type="ORF">FB466_0769</name>
</gene>
<name>A0A543I5V0_9MICO</name>